<feature type="transmembrane region" description="Helical" evidence="8">
    <location>
        <begin position="333"/>
        <end position="351"/>
    </location>
</feature>
<keyword evidence="2" id="KW-0813">Transport</keyword>
<keyword evidence="6 8" id="KW-0472">Membrane</keyword>
<sequence length="550" mass="56076">MTAGEVPTKAGRREWLGLAVLALPTFVVAIDLFVLLLALPNLATDLGANSTQQLWIMDMYGFLLAGFLVTMGTLGDRIGRRKLLLIGAAAFGVASLLTAYSTNPGMLIVSRALLGVAGATLGPSCLALIVTMFQDAKQRAAAFGVWGGTFTLGALLGPVIGGVLLTNFWWGSVFLLGVPVMVIVLIAGPKLLPEFRNSQAGRLDLTSVALSLIGMLALVYGIKQLVRDGWEVLPVVAVVVGLVAGVAFVRRQNRLENPLLDLQLFKNRAVGTALIGQLSYSSTGGGMMLFMMFYLQLVQGMSTLQAGLALIPGMAAATLGFQVGPKLANRFRPAYVIAAGMAGIVAVLLVFTQVGVTSGTATLIIGFAVLSFCGAPLIALGTNLVVGSAPPEKAGSAGSLTQLSTEFGGTLGIAILGTIGTAVYRNQIADTLPAGIPAPAAAAAGDSLAAGTAAASQLPEPVATSLLTPAYQALVDALHSVSIIGAVLIGIVAVLVAVRLRHVPPVGQTAPEAPPADPAPAAESEDTALVNAGGSASKVDDRAAVNNSSI</sequence>
<evidence type="ECO:0000256" key="1">
    <source>
        <dbReference type="ARBA" id="ARBA00004651"/>
    </source>
</evidence>
<feature type="transmembrane region" description="Helical" evidence="8">
    <location>
        <begin position="168"/>
        <end position="188"/>
    </location>
</feature>
<keyword evidence="5 8" id="KW-1133">Transmembrane helix</keyword>
<evidence type="ECO:0000313" key="10">
    <source>
        <dbReference type="EMBL" id="SFK99078.1"/>
    </source>
</evidence>
<keyword evidence="11" id="KW-1185">Reference proteome</keyword>
<dbReference type="PANTHER" id="PTHR42718:SF47">
    <property type="entry name" value="METHYL VIOLOGEN RESISTANCE PROTEIN SMVA"/>
    <property type="match status" value="1"/>
</dbReference>
<feature type="transmembrane region" description="Helical" evidence="8">
    <location>
        <begin position="477"/>
        <end position="498"/>
    </location>
</feature>
<evidence type="ECO:0000256" key="6">
    <source>
        <dbReference type="ARBA" id="ARBA00023136"/>
    </source>
</evidence>
<name>A0A1I4DZP1_9ACTN</name>
<feature type="transmembrane region" description="Helical" evidence="8">
    <location>
        <begin position="83"/>
        <end position="100"/>
    </location>
</feature>
<evidence type="ECO:0000256" key="3">
    <source>
        <dbReference type="ARBA" id="ARBA00022475"/>
    </source>
</evidence>
<feature type="transmembrane region" description="Helical" evidence="8">
    <location>
        <begin position="232"/>
        <end position="249"/>
    </location>
</feature>
<dbReference type="EMBL" id="FOQY01000045">
    <property type="protein sequence ID" value="SFK99078.1"/>
    <property type="molecule type" value="Genomic_DNA"/>
</dbReference>
<accession>A0A1I4DZP1</accession>
<evidence type="ECO:0000256" key="7">
    <source>
        <dbReference type="SAM" id="MobiDB-lite"/>
    </source>
</evidence>
<evidence type="ECO:0000256" key="5">
    <source>
        <dbReference type="ARBA" id="ARBA00022989"/>
    </source>
</evidence>
<dbReference type="SUPFAM" id="SSF103473">
    <property type="entry name" value="MFS general substrate transporter"/>
    <property type="match status" value="1"/>
</dbReference>
<dbReference type="PANTHER" id="PTHR42718">
    <property type="entry name" value="MAJOR FACILITATOR SUPERFAMILY MULTIDRUG TRANSPORTER MFSC"/>
    <property type="match status" value="1"/>
</dbReference>
<dbReference type="PROSITE" id="PS50850">
    <property type="entry name" value="MFS"/>
    <property type="match status" value="1"/>
</dbReference>
<reference evidence="11" key="1">
    <citation type="submission" date="2016-10" db="EMBL/GenBank/DDBJ databases">
        <authorList>
            <person name="Varghese N."/>
            <person name="Submissions S."/>
        </authorList>
    </citation>
    <scope>NUCLEOTIDE SEQUENCE [LARGE SCALE GENOMIC DNA]</scope>
    <source>
        <strain evidence="11">CGMCC 4.2126</strain>
    </source>
</reference>
<keyword evidence="3" id="KW-1003">Cell membrane</keyword>
<feature type="domain" description="Major facilitator superfamily (MFS) profile" evidence="9">
    <location>
        <begin position="17"/>
        <end position="504"/>
    </location>
</feature>
<dbReference type="InterPro" id="IPR036259">
    <property type="entry name" value="MFS_trans_sf"/>
</dbReference>
<dbReference type="GeneID" id="96303184"/>
<feature type="transmembrane region" description="Helical" evidence="8">
    <location>
        <begin position="140"/>
        <end position="162"/>
    </location>
</feature>
<evidence type="ECO:0000256" key="8">
    <source>
        <dbReference type="SAM" id="Phobius"/>
    </source>
</evidence>
<proteinExistence type="predicted"/>
<dbReference type="Proteomes" id="UP000199111">
    <property type="component" value="Unassembled WGS sequence"/>
</dbReference>
<feature type="transmembrane region" description="Helical" evidence="8">
    <location>
        <begin position="270"/>
        <end position="295"/>
    </location>
</feature>
<feature type="transmembrane region" description="Helical" evidence="8">
    <location>
        <begin position="200"/>
        <end position="220"/>
    </location>
</feature>
<dbReference type="Pfam" id="PF07690">
    <property type="entry name" value="MFS_1"/>
    <property type="match status" value="1"/>
</dbReference>
<feature type="transmembrane region" description="Helical" evidence="8">
    <location>
        <begin position="363"/>
        <end position="386"/>
    </location>
</feature>
<organism evidence="10 11">
    <name type="scientific">Streptosporangium canum</name>
    <dbReference type="NCBI Taxonomy" id="324952"/>
    <lineage>
        <taxon>Bacteria</taxon>
        <taxon>Bacillati</taxon>
        <taxon>Actinomycetota</taxon>
        <taxon>Actinomycetes</taxon>
        <taxon>Streptosporangiales</taxon>
        <taxon>Streptosporangiaceae</taxon>
        <taxon>Streptosporangium</taxon>
    </lineage>
</organism>
<dbReference type="InterPro" id="IPR020846">
    <property type="entry name" value="MFS_dom"/>
</dbReference>
<protein>
    <submittedName>
        <fullName evidence="10">MFS transporter, DHA2 family, multidrug resistance protein</fullName>
    </submittedName>
</protein>
<gene>
    <name evidence="10" type="ORF">SAMN05216275_14543</name>
</gene>
<dbReference type="GO" id="GO:0005886">
    <property type="term" value="C:plasma membrane"/>
    <property type="evidence" value="ECO:0007669"/>
    <property type="project" value="UniProtKB-SubCell"/>
</dbReference>
<keyword evidence="4 8" id="KW-0812">Transmembrane</keyword>
<feature type="transmembrane region" description="Helical" evidence="8">
    <location>
        <begin position="59"/>
        <end position="76"/>
    </location>
</feature>
<feature type="transmembrane region" description="Helical" evidence="8">
    <location>
        <begin position="112"/>
        <end position="133"/>
    </location>
</feature>
<comment type="subcellular location">
    <subcellularLocation>
        <location evidence="1">Cell membrane</location>
        <topology evidence="1">Multi-pass membrane protein</topology>
    </subcellularLocation>
</comment>
<dbReference type="Gene3D" id="1.20.1250.20">
    <property type="entry name" value="MFS general substrate transporter like domains"/>
    <property type="match status" value="1"/>
</dbReference>
<evidence type="ECO:0000256" key="2">
    <source>
        <dbReference type="ARBA" id="ARBA00022448"/>
    </source>
</evidence>
<feature type="transmembrane region" description="Helical" evidence="8">
    <location>
        <begin position="301"/>
        <end position="321"/>
    </location>
</feature>
<dbReference type="CDD" id="cd17321">
    <property type="entry name" value="MFS_MMR_MDR_like"/>
    <property type="match status" value="1"/>
</dbReference>
<dbReference type="InterPro" id="IPR011701">
    <property type="entry name" value="MFS"/>
</dbReference>
<dbReference type="GO" id="GO:0022857">
    <property type="term" value="F:transmembrane transporter activity"/>
    <property type="evidence" value="ECO:0007669"/>
    <property type="project" value="InterPro"/>
</dbReference>
<evidence type="ECO:0000259" key="9">
    <source>
        <dbReference type="PROSITE" id="PS50850"/>
    </source>
</evidence>
<feature type="transmembrane region" description="Helical" evidence="8">
    <location>
        <begin position="15"/>
        <end position="39"/>
    </location>
</feature>
<feature type="transmembrane region" description="Helical" evidence="8">
    <location>
        <begin position="407"/>
        <end position="424"/>
    </location>
</feature>
<evidence type="ECO:0000256" key="4">
    <source>
        <dbReference type="ARBA" id="ARBA00022692"/>
    </source>
</evidence>
<feature type="region of interest" description="Disordered" evidence="7">
    <location>
        <begin position="506"/>
        <end position="550"/>
    </location>
</feature>
<evidence type="ECO:0000313" key="11">
    <source>
        <dbReference type="Proteomes" id="UP000199111"/>
    </source>
</evidence>
<dbReference type="AlphaFoldDB" id="A0A1I4DZP1"/>
<dbReference type="RefSeq" id="WP_093891699.1">
    <property type="nucleotide sequence ID" value="NZ_FOQY01000045.1"/>
</dbReference>
<dbReference type="PRINTS" id="PR01036">
    <property type="entry name" value="TCRTETB"/>
</dbReference>